<evidence type="ECO:0000313" key="4">
    <source>
        <dbReference type="Proteomes" id="UP000309340"/>
    </source>
</evidence>
<accession>A0A4V5NHB4</accession>
<feature type="domain" description="Alpha/beta hydrolase fold-3" evidence="2">
    <location>
        <begin position="320"/>
        <end position="537"/>
    </location>
</feature>
<dbReference type="Gene3D" id="3.50.50.60">
    <property type="entry name" value="FAD/NAD(P)-binding domain"/>
    <property type="match status" value="1"/>
</dbReference>
<dbReference type="EMBL" id="NAJQ01000115">
    <property type="protein sequence ID" value="TKA78329.1"/>
    <property type="molecule type" value="Genomic_DNA"/>
</dbReference>
<dbReference type="Gene3D" id="3.40.50.1820">
    <property type="entry name" value="alpha/beta hydrolase"/>
    <property type="match status" value="1"/>
</dbReference>
<dbReference type="SUPFAM" id="SSF51905">
    <property type="entry name" value="FAD/NAD(P)-binding domain"/>
    <property type="match status" value="1"/>
</dbReference>
<dbReference type="STRING" id="329884.A0A4V5NHB4"/>
<dbReference type="PANTHER" id="PTHR48081">
    <property type="entry name" value="AB HYDROLASE SUPERFAMILY PROTEIN C4A8.06C"/>
    <property type="match status" value="1"/>
</dbReference>
<comment type="caution">
    <text evidence="3">The sequence shown here is derived from an EMBL/GenBank/DDBJ whole genome shotgun (WGS) entry which is preliminary data.</text>
</comment>
<dbReference type="GO" id="GO:0016787">
    <property type="term" value="F:hydrolase activity"/>
    <property type="evidence" value="ECO:0007669"/>
    <property type="project" value="UniProtKB-KW"/>
</dbReference>
<gene>
    <name evidence="3" type="ORF">B0A55_03628</name>
</gene>
<protein>
    <recommendedName>
        <fullName evidence="2">Alpha/beta hydrolase fold-3 domain-containing protein</fullName>
    </recommendedName>
</protein>
<evidence type="ECO:0000313" key="3">
    <source>
        <dbReference type="EMBL" id="TKA78329.1"/>
    </source>
</evidence>
<dbReference type="InterPro" id="IPR013094">
    <property type="entry name" value="AB_hydrolase_3"/>
</dbReference>
<dbReference type="OrthoDB" id="408631at2759"/>
<dbReference type="InterPro" id="IPR050300">
    <property type="entry name" value="GDXG_lipolytic_enzyme"/>
</dbReference>
<evidence type="ECO:0000256" key="1">
    <source>
        <dbReference type="ARBA" id="ARBA00022801"/>
    </source>
</evidence>
<dbReference type="SUPFAM" id="SSF53474">
    <property type="entry name" value="alpha/beta-Hydrolases"/>
    <property type="match status" value="1"/>
</dbReference>
<name>A0A4V5NHB4_9PEZI</name>
<proteinExistence type="predicted"/>
<dbReference type="PANTHER" id="PTHR48081:SF8">
    <property type="entry name" value="ALPHA_BETA HYDROLASE FOLD-3 DOMAIN-CONTAINING PROTEIN-RELATED"/>
    <property type="match status" value="1"/>
</dbReference>
<organism evidence="3 4">
    <name type="scientific">Friedmanniomyces simplex</name>
    <dbReference type="NCBI Taxonomy" id="329884"/>
    <lineage>
        <taxon>Eukaryota</taxon>
        <taxon>Fungi</taxon>
        <taxon>Dikarya</taxon>
        <taxon>Ascomycota</taxon>
        <taxon>Pezizomycotina</taxon>
        <taxon>Dothideomycetes</taxon>
        <taxon>Dothideomycetidae</taxon>
        <taxon>Mycosphaerellales</taxon>
        <taxon>Teratosphaeriaceae</taxon>
        <taxon>Friedmanniomyces</taxon>
    </lineage>
</organism>
<keyword evidence="4" id="KW-1185">Reference proteome</keyword>
<keyword evidence="1" id="KW-0378">Hydrolase</keyword>
<dbReference type="Pfam" id="PF07859">
    <property type="entry name" value="Abhydrolase_3"/>
    <property type="match status" value="1"/>
</dbReference>
<evidence type="ECO:0000259" key="2">
    <source>
        <dbReference type="Pfam" id="PF07859"/>
    </source>
</evidence>
<dbReference type="Proteomes" id="UP000309340">
    <property type="component" value="Unassembled WGS sequence"/>
</dbReference>
<dbReference type="AlphaFoldDB" id="A0A4V5NHB4"/>
<dbReference type="InterPro" id="IPR036188">
    <property type="entry name" value="FAD/NAD-bd_sf"/>
</dbReference>
<dbReference type="InterPro" id="IPR029058">
    <property type="entry name" value="AB_hydrolase_fold"/>
</dbReference>
<sequence length="564" mass="61421">MTTGFRVPIIGGGKPEELAFRRLTVNNDSVTVDFEDGSHASGNMVIGADGSYSKISGFLVGPEAAKGEGLGLTMINQGAGGYSPEQAHILRSHHPIVHLPIHPTQSMSTLLAALDIPDQHDTTDWKFQNYAAWWGPPFAADLKDPAARLKHVKDKMSHFPEPFRTGWLPLSDDVVLPVYPGQQRSPTVAWDNYGGKMTLAGDAAHSMLPRRGLAVSGKQSLEDVVTAHEAEMRPRGAREVAFGFKALAVGQAPDIGMFPDIPALRKWITQSKEAMSAEMGGSISGVKESDHQVPMRDGHKIVCRTYHPESPPSGGSPLCVIYHGGGWCIGGLENEELLCRLLTSKLGMTCVNVDYRLAPEHKFPAGVHDSYDATKWAAENASTLGADPSKGFVIGGTSAGGNMTAVVANLWRDAGDKPALTGCHLMIPALCYGAYIPEKYRAEYKSFEQNKDAPILSEKACGLFTDNYIPKMEDRKDPLYSPLLVPAGQKGLPPAYFQICGMDPLRDEALIYERILREDEGIKTKVDMYPGLPHGYWSIAPKLKVSEKFVEDSVKGVEWLLQQK</sequence>
<reference evidence="3 4" key="1">
    <citation type="submission" date="2017-03" db="EMBL/GenBank/DDBJ databases">
        <title>Genomes of endolithic fungi from Antarctica.</title>
        <authorList>
            <person name="Coleine C."/>
            <person name="Masonjones S."/>
            <person name="Stajich J.E."/>
        </authorList>
    </citation>
    <scope>NUCLEOTIDE SEQUENCE [LARGE SCALE GENOMIC DNA]</scope>
    <source>
        <strain evidence="3 4">CCFEE 5184</strain>
    </source>
</reference>